<keyword evidence="1" id="KW-0547">Nucleotide-binding</keyword>
<dbReference type="PANTHER" id="PTHR43788:SF6">
    <property type="entry name" value="DNA HELICASE B"/>
    <property type="match status" value="1"/>
</dbReference>
<accession>A0A1H3ZA98</accession>
<dbReference type="Pfam" id="PF13538">
    <property type="entry name" value="UvrD_C_2"/>
    <property type="match status" value="1"/>
</dbReference>
<dbReference type="PANTHER" id="PTHR43788">
    <property type="entry name" value="DNA2/NAM7 HELICASE FAMILY MEMBER"/>
    <property type="match status" value="1"/>
</dbReference>
<evidence type="ECO:0000313" key="5">
    <source>
        <dbReference type="Proteomes" id="UP000198658"/>
    </source>
</evidence>
<keyword evidence="2" id="KW-0067">ATP-binding</keyword>
<dbReference type="Proteomes" id="UP000198658">
    <property type="component" value="Unassembled WGS sequence"/>
</dbReference>
<dbReference type="EMBL" id="FNQO01000002">
    <property type="protein sequence ID" value="SEA20689.1"/>
    <property type="molecule type" value="Genomic_DNA"/>
</dbReference>
<dbReference type="CDD" id="cd17933">
    <property type="entry name" value="DEXSc_RecD-like"/>
    <property type="match status" value="1"/>
</dbReference>
<sequence>MANHLTLRLAWHNDGWNGRICQNPAKNTYCVGCSSYPGELVREQRDLKWEKKHAGKKFSELEQPPACMYSGSAFSEEANQIKADPPDFFNDDTKTKYWENPPATACTWPYEAMYNRDDVKVGNRYDYDKRLAYAEEHFESVEANKSLVFYYANYSNPLSDDEEQRYLLVGVARIKNVMPTIYYEGCSERVLERYKGFIWQRGISSYYPEQGVRLPYHRYLDKPSVLQQFAAYPENSSLCKYATKQVSDDEALGLLEQLLESVRIVRDDLHDDSENWDQRIHWLESLIAELWRSRGAYPGMPAALNLLGLEEAISEFKQEVEAGREAEAVKEIIAFCRGEQDHIVGFVPFTEELEEIRRYIDIEVAGKLDILISKLARIELTSEQMLAILSEGRSNNGLRVSLNEIAENPYLISEQYRGIDQHDVIRWSKVDRGMLPLPNLSADPLFKKNSKERLRALLLETIRGFHQQTFISDSTLIERVNKRILVQPEWKQNLVTERYLEVDKPFYDGAIVQKNEGGVNYLYDANVWEDECLIRESLSKLLNAPDISLKRPLGDSFWTSCLYREQSNLARSAPEEYKAAVDTQRVACEAVISKRLCAITGGAGTGKSTVVAALIRAVRKAHGEGANVAVLAPTGKATDRLRSALHESGVDGVKTLTIHSLLASHGWLHDNMAFKREGGKRIDLYSTLIIDESSMIDLSLMATLFRAIDWNTVSRLILVGDAAQLPPIGIGKVYADIVSYLRDKYEDHLVELTENLRQLENRVGGQGCGILELANLFINPYVRPLGSIDEKSDSDREKLIQKVHEGGSVDKDLRVVYWQDEESLSEVLIKQIVQDVTCDDNLDKSEAKRLGDLLNNNINALQILSPVRGELYGTQHINTRFQSFKSEYWISRGLIDNIAMFDKVIQTRNIQKSNPLKAFNFETRKVDNIQVFNGEIGRVVPTGNWTQFFKDSKWSGFRLKNFSVKFSGKDNLSVNYCTNSNSKPEGNLELAYAISVHKAQGSEFDRVYFVLPESSHSACMELIYTALTRAKYHCTLFVQGGVDSLINNSRPEMSALKMINSSLFEFQPVNDLLANKPHWYEAGKLHESLTGDMVRSKSEVIIANILHERKIPFWYEKPLVAPDGTMYLPDFTIQFGGETYFWEHLGMLSNSSYKEHWEEKQRWYDANFPGQLLITEERPDLSKAVTDIIEKLG</sequence>
<dbReference type="OrthoDB" id="9803432at2"/>
<dbReference type="InterPro" id="IPR050534">
    <property type="entry name" value="Coronavir_polyprotein_1ab"/>
</dbReference>
<reference evidence="5" key="1">
    <citation type="submission" date="2016-10" db="EMBL/GenBank/DDBJ databases">
        <authorList>
            <person name="Varghese N."/>
            <person name="Submissions S."/>
        </authorList>
    </citation>
    <scope>NUCLEOTIDE SEQUENCE [LARGE SCALE GENOMIC DNA]</scope>
    <source>
        <strain evidence="5">CGMCC 1.10657</strain>
    </source>
</reference>
<evidence type="ECO:0000256" key="2">
    <source>
        <dbReference type="ARBA" id="ARBA00022840"/>
    </source>
</evidence>
<feature type="domain" description="UvrD-like helicase C-terminal" evidence="3">
    <location>
        <begin position="990"/>
        <end position="1036"/>
    </location>
</feature>
<dbReference type="SUPFAM" id="SSF52540">
    <property type="entry name" value="P-loop containing nucleoside triphosphate hydrolases"/>
    <property type="match status" value="1"/>
</dbReference>
<dbReference type="Gene3D" id="2.30.30.940">
    <property type="match status" value="1"/>
</dbReference>
<dbReference type="AlphaFoldDB" id="A0A1H3ZA98"/>
<protein>
    <submittedName>
        <fullName evidence="4">ATP-dependent exoDNAse (Exonuclease V), alpha subunit, helicase superfamily I</fullName>
    </submittedName>
</protein>
<dbReference type="RefSeq" id="WP_091388298.1">
    <property type="nucleotide sequence ID" value="NZ_FNQO01000002.1"/>
</dbReference>
<dbReference type="InterPro" id="IPR027417">
    <property type="entry name" value="P-loop_NTPase"/>
</dbReference>
<keyword evidence="4" id="KW-0347">Helicase</keyword>
<evidence type="ECO:0000259" key="3">
    <source>
        <dbReference type="Pfam" id="PF13538"/>
    </source>
</evidence>
<dbReference type="Pfam" id="PF13245">
    <property type="entry name" value="AAA_19"/>
    <property type="match status" value="1"/>
</dbReference>
<organism evidence="4 5">
    <name type="scientific">Microbulbifer marinus</name>
    <dbReference type="NCBI Taxonomy" id="658218"/>
    <lineage>
        <taxon>Bacteria</taxon>
        <taxon>Pseudomonadati</taxon>
        <taxon>Pseudomonadota</taxon>
        <taxon>Gammaproteobacteria</taxon>
        <taxon>Cellvibrionales</taxon>
        <taxon>Microbulbiferaceae</taxon>
        <taxon>Microbulbifer</taxon>
    </lineage>
</organism>
<dbReference type="GO" id="GO:0003678">
    <property type="term" value="F:DNA helicase activity"/>
    <property type="evidence" value="ECO:0007669"/>
    <property type="project" value="UniProtKB-ARBA"/>
</dbReference>
<proteinExistence type="predicted"/>
<gene>
    <name evidence="4" type="ORF">SAMN05216562_2283</name>
</gene>
<dbReference type="CDD" id="cd18809">
    <property type="entry name" value="SF1_C_RecD"/>
    <property type="match status" value="1"/>
</dbReference>
<dbReference type="GO" id="GO:0004527">
    <property type="term" value="F:exonuclease activity"/>
    <property type="evidence" value="ECO:0007669"/>
    <property type="project" value="UniProtKB-KW"/>
</dbReference>
<dbReference type="STRING" id="658218.SAMN05216562_2283"/>
<keyword evidence="5" id="KW-1185">Reference proteome</keyword>
<evidence type="ECO:0000313" key="4">
    <source>
        <dbReference type="EMBL" id="SEA20689.1"/>
    </source>
</evidence>
<dbReference type="Gene3D" id="3.40.50.300">
    <property type="entry name" value="P-loop containing nucleotide triphosphate hydrolases"/>
    <property type="match status" value="2"/>
</dbReference>
<dbReference type="InterPro" id="IPR027785">
    <property type="entry name" value="UvrD-like_helicase_C"/>
</dbReference>
<evidence type="ECO:0000256" key="1">
    <source>
        <dbReference type="ARBA" id="ARBA00022741"/>
    </source>
</evidence>
<keyword evidence="4" id="KW-0540">Nuclease</keyword>
<keyword evidence="4" id="KW-0378">Hydrolase</keyword>
<name>A0A1H3ZA98_9GAMM</name>
<keyword evidence="4" id="KW-0269">Exonuclease</keyword>
<dbReference type="GO" id="GO:0005524">
    <property type="term" value="F:ATP binding"/>
    <property type="evidence" value="ECO:0007669"/>
    <property type="project" value="UniProtKB-KW"/>
</dbReference>